<dbReference type="AlphaFoldDB" id="A0A3N4Z6G2"/>
<name>A0A3N4Z6G2_9MICO</name>
<dbReference type="EMBL" id="RKRA01000001">
    <property type="protein sequence ID" value="RPF28999.1"/>
    <property type="molecule type" value="Genomic_DNA"/>
</dbReference>
<evidence type="ECO:0000313" key="1">
    <source>
        <dbReference type="EMBL" id="RPF28999.1"/>
    </source>
</evidence>
<comment type="caution">
    <text evidence="1">The sequence shown here is derived from an EMBL/GenBank/DDBJ whole genome shotgun (WGS) entry which is preliminary data.</text>
</comment>
<evidence type="ECO:0000313" key="2">
    <source>
        <dbReference type="Proteomes" id="UP000280726"/>
    </source>
</evidence>
<sequence>MFATEVDFTLPKGYLDADGVLHTDGVMRLATAADEILPLKDPRVQANPAYLTIIVLARVVTRLGSLPDVNTKVVEGLFASDLDYLQVLYERLNAAEEPDGRLGDDDGQLAGSADGRLAGGGRVYALGEA</sequence>
<dbReference type="OrthoDB" id="9802230at2"/>
<accession>A0A3N4Z6G2</accession>
<proteinExistence type="predicted"/>
<reference evidence="1 2" key="1">
    <citation type="submission" date="2018-11" db="EMBL/GenBank/DDBJ databases">
        <title>Sequencing the genomes of 1000 actinobacteria strains.</title>
        <authorList>
            <person name="Klenk H.-P."/>
        </authorList>
    </citation>
    <scope>NUCLEOTIDE SEQUENCE [LARGE SCALE GENOMIC DNA]</scope>
    <source>
        <strain evidence="1 2">DSM 14418</strain>
    </source>
</reference>
<evidence type="ECO:0008006" key="3">
    <source>
        <dbReference type="Google" id="ProtNLM"/>
    </source>
</evidence>
<dbReference type="RefSeq" id="WP_123919627.1">
    <property type="nucleotide sequence ID" value="NZ_RKRA01000001.1"/>
</dbReference>
<dbReference type="Proteomes" id="UP000280726">
    <property type="component" value="Unassembled WGS sequence"/>
</dbReference>
<organism evidence="1 2">
    <name type="scientific">Georgenia muralis</name>
    <dbReference type="NCBI Taxonomy" id="154117"/>
    <lineage>
        <taxon>Bacteria</taxon>
        <taxon>Bacillati</taxon>
        <taxon>Actinomycetota</taxon>
        <taxon>Actinomycetes</taxon>
        <taxon>Micrococcales</taxon>
        <taxon>Bogoriellaceae</taxon>
        <taxon>Georgenia</taxon>
    </lineage>
</organism>
<protein>
    <recommendedName>
        <fullName evidence="3">Tail assembly chaperone E/41/14-like protein</fullName>
    </recommendedName>
</protein>
<gene>
    <name evidence="1" type="ORF">EDD32_3550</name>
</gene>
<keyword evidence="2" id="KW-1185">Reference proteome</keyword>